<accession>A0AAN7SC42</accession>
<organism evidence="9 10">
    <name type="scientific">Aquatica leii</name>
    <dbReference type="NCBI Taxonomy" id="1421715"/>
    <lineage>
        <taxon>Eukaryota</taxon>
        <taxon>Metazoa</taxon>
        <taxon>Ecdysozoa</taxon>
        <taxon>Arthropoda</taxon>
        <taxon>Hexapoda</taxon>
        <taxon>Insecta</taxon>
        <taxon>Pterygota</taxon>
        <taxon>Neoptera</taxon>
        <taxon>Endopterygota</taxon>
        <taxon>Coleoptera</taxon>
        <taxon>Polyphaga</taxon>
        <taxon>Elateriformia</taxon>
        <taxon>Elateroidea</taxon>
        <taxon>Lampyridae</taxon>
        <taxon>Luciolinae</taxon>
        <taxon>Aquatica</taxon>
    </lineage>
</organism>
<dbReference type="CDD" id="cd01635">
    <property type="entry name" value="Glycosyltransferase_GTB-type"/>
    <property type="match status" value="1"/>
</dbReference>
<protein>
    <recommendedName>
        <fullName evidence="5">tRNA-queuosine alpha-mannosyltransferase</fullName>
        <ecNumber evidence="4">2.4.1.110</ecNumber>
    </recommendedName>
</protein>
<comment type="catalytic activity">
    <reaction evidence="6">
        <text>queuosine(34) in tRNA(Asp) + GDP-alpha-D-mannose = O-4''-alpha-D-mannosylqueuosine(34) in tRNA(Asp) + GDP + H(+)</text>
        <dbReference type="Rhea" id="RHEA:12885"/>
        <dbReference type="Rhea" id="RHEA-COMP:18572"/>
        <dbReference type="Rhea" id="RHEA-COMP:18581"/>
        <dbReference type="ChEBI" id="CHEBI:15378"/>
        <dbReference type="ChEBI" id="CHEBI:57527"/>
        <dbReference type="ChEBI" id="CHEBI:58189"/>
        <dbReference type="ChEBI" id="CHEBI:194431"/>
        <dbReference type="ChEBI" id="CHEBI:194442"/>
        <dbReference type="EC" id="2.4.1.110"/>
    </reaction>
    <physiologicalReaction direction="left-to-right" evidence="6">
        <dbReference type="Rhea" id="RHEA:12886"/>
    </physiologicalReaction>
</comment>
<gene>
    <name evidence="9" type="ORF">RN001_015556</name>
</gene>
<dbReference type="EMBL" id="JARPUR010000007">
    <property type="protein sequence ID" value="KAK4873527.1"/>
    <property type="molecule type" value="Genomic_DNA"/>
</dbReference>
<dbReference type="PANTHER" id="PTHR13615">
    <property type="entry name" value="GLYCOSYLTRANSFERASE-LIKE 1"/>
    <property type="match status" value="1"/>
</dbReference>
<evidence type="ECO:0000256" key="5">
    <source>
        <dbReference type="ARBA" id="ARBA00044539"/>
    </source>
</evidence>
<evidence type="ECO:0000256" key="1">
    <source>
        <dbReference type="ARBA" id="ARBA00009481"/>
    </source>
</evidence>
<evidence type="ECO:0000313" key="10">
    <source>
        <dbReference type="Proteomes" id="UP001353858"/>
    </source>
</evidence>
<dbReference type="Proteomes" id="UP001353858">
    <property type="component" value="Unassembled WGS sequence"/>
</dbReference>
<dbReference type="Gene3D" id="3.40.50.2000">
    <property type="entry name" value="Glycogen Phosphorylase B"/>
    <property type="match status" value="1"/>
</dbReference>
<dbReference type="InterPro" id="IPR022701">
    <property type="entry name" value="QTMAN_N"/>
</dbReference>
<dbReference type="EC" id="2.4.1.110" evidence="4"/>
<comment type="similarity">
    <text evidence="1">Belongs to the glycosyltransferase group 1 family. Glycosyltransferase 4 subfamily.</text>
</comment>
<sequence length="393" mass="45462">MDSPRRRNNNNIKTIAGQGGDCQEPSVSTLFKNLHISSTDHPEVVFIEPFYGGSHQQLIDTLHKHIPNSHLIVLSNKKWHWRARCGALILSTIIPVVTTEKVLFCSSVLSLAELVGIRPDLQKLKKIVFFHENQLVYPIREIKQRDIQFAYNQITTCLAADVVIFNSHYNRTTFLDNLINIIKIFPDNKPKDLRVKIEAKCMVLYFPLSLEERFSNGRIDVGVLHIAWPHRWEFDKDPEFFINILKRLKSDNVNFRVSLLGETFADIPEVFDEAKEVLKDEIVNYGFIEDKEEYFKILQSCHIAVSTAKHEFYGVSMLEATFYGCLPLVPNRLVYPEIYPAKCLYSDETELYLRLKQYCLVPDLAVQHRVKAIKLERLFSPASQITDSHLQLL</sequence>
<feature type="region of interest" description="Disordered" evidence="7">
    <location>
        <begin position="1"/>
        <end position="21"/>
    </location>
</feature>
<feature type="domain" description="tRNA-queuosine alpha-mannosyltransferase N-terminal" evidence="8">
    <location>
        <begin position="44"/>
        <end position="208"/>
    </location>
</feature>
<evidence type="ECO:0000256" key="2">
    <source>
        <dbReference type="ARBA" id="ARBA00022676"/>
    </source>
</evidence>
<dbReference type="Pfam" id="PF12038">
    <property type="entry name" value="QTMAN_N"/>
    <property type="match status" value="1"/>
</dbReference>
<evidence type="ECO:0000256" key="7">
    <source>
        <dbReference type="SAM" id="MobiDB-lite"/>
    </source>
</evidence>
<evidence type="ECO:0000256" key="3">
    <source>
        <dbReference type="ARBA" id="ARBA00022679"/>
    </source>
</evidence>
<reference evidence="10" key="1">
    <citation type="submission" date="2023-01" db="EMBL/GenBank/DDBJ databases">
        <title>Key to firefly adult light organ development and bioluminescence: homeobox transcription factors regulate luciferase expression and transportation to peroxisome.</title>
        <authorList>
            <person name="Fu X."/>
        </authorList>
    </citation>
    <scope>NUCLEOTIDE SEQUENCE [LARGE SCALE GENOMIC DNA]</scope>
</reference>
<evidence type="ECO:0000313" key="9">
    <source>
        <dbReference type="EMBL" id="KAK4873527.1"/>
    </source>
</evidence>
<keyword evidence="3" id="KW-0808">Transferase</keyword>
<keyword evidence="10" id="KW-1185">Reference proteome</keyword>
<evidence type="ECO:0000256" key="4">
    <source>
        <dbReference type="ARBA" id="ARBA00044517"/>
    </source>
</evidence>
<dbReference type="SUPFAM" id="SSF53756">
    <property type="entry name" value="UDP-Glycosyltransferase/glycogen phosphorylase"/>
    <property type="match status" value="1"/>
</dbReference>
<evidence type="ECO:0000256" key="6">
    <source>
        <dbReference type="ARBA" id="ARBA00048439"/>
    </source>
</evidence>
<comment type="caution">
    <text evidence="9">The sequence shown here is derived from an EMBL/GenBank/DDBJ whole genome shotgun (WGS) entry which is preliminary data.</text>
</comment>
<dbReference type="AlphaFoldDB" id="A0AAN7SC42"/>
<dbReference type="GO" id="GO:0016438">
    <property type="term" value="F:tRNA-queuosine(34) beta-mannosyltransferase activity"/>
    <property type="evidence" value="ECO:0007669"/>
    <property type="project" value="UniProtKB-EC"/>
</dbReference>
<keyword evidence="2" id="KW-0328">Glycosyltransferase</keyword>
<dbReference type="InterPro" id="IPR051862">
    <property type="entry name" value="GT-like_domain_containing_1"/>
</dbReference>
<proteinExistence type="inferred from homology"/>
<name>A0AAN7SC42_9COLE</name>
<dbReference type="PANTHER" id="PTHR13615:SF3">
    <property type="entry name" value="GLYCOSYLTRANSFERASE-LIKE DOMAIN-CONTAINING PROTEIN 1"/>
    <property type="match status" value="1"/>
</dbReference>
<evidence type="ECO:0000259" key="8">
    <source>
        <dbReference type="Pfam" id="PF12038"/>
    </source>
</evidence>